<evidence type="ECO:0000256" key="1">
    <source>
        <dbReference type="SAM" id="MobiDB-lite"/>
    </source>
</evidence>
<gene>
    <name evidence="2" type="ORF">GQ43DRAFT_445340</name>
</gene>
<dbReference type="Proteomes" id="UP000799536">
    <property type="component" value="Unassembled WGS sequence"/>
</dbReference>
<dbReference type="OrthoDB" id="3795810at2759"/>
<comment type="caution">
    <text evidence="2">The sequence shown here is derived from an EMBL/GenBank/DDBJ whole genome shotgun (WGS) entry which is preliminary data.</text>
</comment>
<name>A0A9P4JGQ3_9PLEO</name>
<protein>
    <submittedName>
        <fullName evidence="2">Uncharacterized protein</fullName>
    </submittedName>
</protein>
<proteinExistence type="predicted"/>
<sequence length="415" mass="46135">MTTTTYPQPQCLPGHCRAQHTELFSYLHCCPAAEARFEAERAAITSYEHGWDRWEGPVQSVSYRPTDFIEPPTKKICTKASKIEPIFGAAYEAEKAAITSYEQGWDRWDGPLYPYSNTQKAVTTKAVEPTVESTEPIFGAAYEAEKAALTSYEEGWDRWDGPVWPSHNTTTTTTKTGVITPPTTPPTKALASESIFSGPAFEAEKAAITSYEDGWDRWDGPVYPYKQRNTVITCETPKPSTESIFSGPEYEAELAAITSYEEGWDRWDGPVWPYKEAKTESMFDSAEFLAEKAAITSYEQGWDRWEGPLYPYRDNKSAASTTTSTGTSEDVEMEDKSEYICCSEDVPAVESAVEQLQKTEKLRRPSVLRVDSAMDAEELAPPTGLWHAKPVCNNPSGLWSKSGCGKCGRIVMAAA</sequence>
<reference evidence="2" key="1">
    <citation type="journal article" date="2020" name="Stud. Mycol.">
        <title>101 Dothideomycetes genomes: a test case for predicting lifestyles and emergence of pathogens.</title>
        <authorList>
            <person name="Haridas S."/>
            <person name="Albert R."/>
            <person name="Binder M."/>
            <person name="Bloem J."/>
            <person name="Labutti K."/>
            <person name="Salamov A."/>
            <person name="Andreopoulos B."/>
            <person name="Baker S."/>
            <person name="Barry K."/>
            <person name="Bills G."/>
            <person name="Bluhm B."/>
            <person name="Cannon C."/>
            <person name="Castanera R."/>
            <person name="Culley D."/>
            <person name="Daum C."/>
            <person name="Ezra D."/>
            <person name="Gonzalez J."/>
            <person name="Henrissat B."/>
            <person name="Kuo A."/>
            <person name="Liang C."/>
            <person name="Lipzen A."/>
            <person name="Lutzoni F."/>
            <person name="Magnuson J."/>
            <person name="Mondo S."/>
            <person name="Nolan M."/>
            <person name="Ohm R."/>
            <person name="Pangilinan J."/>
            <person name="Park H.-J."/>
            <person name="Ramirez L."/>
            <person name="Alfaro M."/>
            <person name="Sun H."/>
            <person name="Tritt A."/>
            <person name="Yoshinaga Y."/>
            <person name="Zwiers L.-H."/>
            <person name="Turgeon B."/>
            <person name="Goodwin S."/>
            <person name="Spatafora J."/>
            <person name="Crous P."/>
            <person name="Grigoriev I."/>
        </authorList>
    </citation>
    <scope>NUCLEOTIDE SEQUENCE</scope>
    <source>
        <strain evidence="2">ATCC 74209</strain>
    </source>
</reference>
<feature type="region of interest" description="Disordered" evidence="1">
    <location>
        <begin position="313"/>
        <end position="333"/>
    </location>
</feature>
<feature type="compositionally biased region" description="Low complexity" evidence="1">
    <location>
        <begin position="317"/>
        <end position="328"/>
    </location>
</feature>
<organism evidence="2 3">
    <name type="scientific">Delitschia confertaspora ATCC 74209</name>
    <dbReference type="NCBI Taxonomy" id="1513339"/>
    <lineage>
        <taxon>Eukaryota</taxon>
        <taxon>Fungi</taxon>
        <taxon>Dikarya</taxon>
        <taxon>Ascomycota</taxon>
        <taxon>Pezizomycotina</taxon>
        <taxon>Dothideomycetes</taxon>
        <taxon>Pleosporomycetidae</taxon>
        <taxon>Pleosporales</taxon>
        <taxon>Delitschiaceae</taxon>
        <taxon>Delitschia</taxon>
    </lineage>
</organism>
<feature type="non-terminal residue" evidence="2">
    <location>
        <position position="1"/>
    </location>
</feature>
<dbReference type="AlphaFoldDB" id="A0A9P4JGQ3"/>
<accession>A0A9P4JGQ3</accession>
<keyword evidence="3" id="KW-1185">Reference proteome</keyword>
<dbReference type="EMBL" id="ML994449">
    <property type="protein sequence ID" value="KAF2196198.1"/>
    <property type="molecule type" value="Genomic_DNA"/>
</dbReference>
<evidence type="ECO:0000313" key="3">
    <source>
        <dbReference type="Proteomes" id="UP000799536"/>
    </source>
</evidence>
<evidence type="ECO:0000313" key="2">
    <source>
        <dbReference type="EMBL" id="KAF2196198.1"/>
    </source>
</evidence>